<dbReference type="PANTHER" id="PTHR43854">
    <property type="entry name" value="INDOLEPYRUVATE OXIDOREDUCTASE SUBUNIT IORB"/>
    <property type="match status" value="1"/>
</dbReference>
<dbReference type="GO" id="GO:0016903">
    <property type="term" value="F:oxidoreductase activity, acting on the aldehyde or oxo group of donors"/>
    <property type="evidence" value="ECO:0007669"/>
    <property type="project" value="InterPro"/>
</dbReference>
<dbReference type="InterPro" id="IPR002869">
    <property type="entry name" value="Pyrv_flavodox_OxRed_cen"/>
</dbReference>
<dbReference type="AlphaFoldDB" id="X0VX73"/>
<reference evidence="3" key="1">
    <citation type="journal article" date="2014" name="Front. Microbiol.">
        <title>High frequency of phylogenetically diverse reductive dehalogenase-homologous genes in deep subseafloor sedimentary metagenomes.</title>
        <authorList>
            <person name="Kawai M."/>
            <person name="Futagami T."/>
            <person name="Toyoda A."/>
            <person name="Takaki Y."/>
            <person name="Nishi S."/>
            <person name="Hori S."/>
            <person name="Arai W."/>
            <person name="Tsubouchi T."/>
            <person name="Morono Y."/>
            <person name="Uchiyama I."/>
            <person name="Ito T."/>
            <person name="Fujiyama A."/>
            <person name="Inagaki F."/>
            <person name="Takami H."/>
        </authorList>
    </citation>
    <scope>NUCLEOTIDE SEQUENCE</scope>
    <source>
        <strain evidence="3">Expedition CK06-06</strain>
    </source>
</reference>
<dbReference type="EMBL" id="BARS01032524">
    <property type="protein sequence ID" value="GAG15722.1"/>
    <property type="molecule type" value="Genomic_DNA"/>
</dbReference>
<gene>
    <name evidence="3" type="ORF">S01H1_50477</name>
</gene>
<keyword evidence="1" id="KW-0560">Oxidoreductase</keyword>
<feature type="domain" description="Pyruvate/ketoisovalerate oxidoreductase catalytic" evidence="2">
    <location>
        <begin position="40"/>
        <end position="127"/>
    </location>
</feature>
<dbReference type="PANTHER" id="PTHR43854:SF1">
    <property type="entry name" value="INDOLEPYRUVATE OXIDOREDUCTASE SUBUNIT IORB"/>
    <property type="match status" value="1"/>
</dbReference>
<name>X0VX73_9ZZZZ</name>
<dbReference type="SUPFAM" id="SSF53323">
    <property type="entry name" value="Pyruvate-ferredoxin oxidoreductase, PFOR, domain III"/>
    <property type="match status" value="1"/>
</dbReference>
<comment type="caution">
    <text evidence="3">The sequence shown here is derived from an EMBL/GenBank/DDBJ whole genome shotgun (WGS) entry which is preliminary data.</text>
</comment>
<dbReference type="InterPro" id="IPR052198">
    <property type="entry name" value="IorB_Oxidoreductase"/>
</dbReference>
<protein>
    <recommendedName>
        <fullName evidence="2">Pyruvate/ketoisovalerate oxidoreductase catalytic domain-containing protein</fullName>
    </recommendedName>
</protein>
<sequence length="187" mass="20463">VQVCKFDAIAPEKKITRLLRNQQPERYNMKTLRILIVRVGGQGVILCSNVLAAAAVKAGADVKKSEVHGMAQRGGSVTTHVVMGDKIASPLVEEGRADMVLALNNDEIERVKHYLAPHGVAISVPDDLPGKLKNPRTINIAMLGLLSGHMDLPEEIWHEAIKERVKEKFIPLNIDAFKIGRGRPAAK</sequence>
<dbReference type="Pfam" id="PF01558">
    <property type="entry name" value="POR"/>
    <property type="match status" value="2"/>
</dbReference>
<evidence type="ECO:0000256" key="1">
    <source>
        <dbReference type="ARBA" id="ARBA00023002"/>
    </source>
</evidence>
<feature type="domain" description="Pyruvate/ketoisovalerate oxidoreductase catalytic" evidence="2">
    <location>
        <begin position="133"/>
        <end position="181"/>
    </location>
</feature>
<evidence type="ECO:0000313" key="3">
    <source>
        <dbReference type="EMBL" id="GAG15722.1"/>
    </source>
</evidence>
<dbReference type="InterPro" id="IPR019752">
    <property type="entry name" value="Pyrv/ketoisovalerate_OxRed_cat"/>
</dbReference>
<evidence type="ECO:0000259" key="2">
    <source>
        <dbReference type="Pfam" id="PF01558"/>
    </source>
</evidence>
<dbReference type="Gene3D" id="3.40.920.10">
    <property type="entry name" value="Pyruvate-ferredoxin oxidoreductase, PFOR, domain III"/>
    <property type="match status" value="2"/>
</dbReference>
<proteinExistence type="predicted"/>
<accession>X0VX73</accession>
<organism evidence="3">
    <name type="scientific">marine sediment metagenome</name>
    <dbReference type="NCBI Taxonomy" id="412755"/>
    <lineage>
        <taxon>unclassified sequences</taxon>
        <taxon>metagenomes</taxon>
        <taxon>ecological metagenomes</taxon>
    </lineage>
</organism>
<feature type="non-terminal residue" evidence="3">
    <location>
        <position position="1"/>
    </location>
</feature>